<feature type="transmembrane region" description="Helical" evidence="8">
    <location>
        <begin position="465"/>
        <end position="485"/>
    </location>
</feature>
<feature type="transmembrane region" description="Helical" evidence="8">
    <location>
        <begin position="187"/>
        <end position="207"/>
    </location>
</feature>
<keyword evidence="5 8" id="KW-0812">Transmembrane</keyword>
<feature type="transmembrane region" description="Helical" evidence="8">
    <location>
        <begin position="305"/>
        <end position="325"/>
    </location>
</feature>
<dbReference type="Pfam" id="PF13231">
    <property type="entry name" value="PMT_2"/>
    <property type="match status" value="1"/>
</dbReference>
<dbReference type="OrthoDB" id="9764517at2"/>
<dbReference type="PANTHER" id="PTHR33908:SF11">
    <property type="entry name" value="MEMBRANE PROTEIN"/>
    <property type="match status" value="1"/>
</dbReference>
<feature type="transmembrane region" description="Helical" evidence="8">
    <location>
        <begin position="438"/>
        <end position="458"/>
    </location>
</feature>
<evidence type="ECO:0000259" key="9">
    <source>
        <dbReference type="Pfam" id="PF13231"/>
    </source>
</evidence>
<comment type="caution">
    <text evidence="10">The sequence shown here is derived from an EMBL/GenBank/DDBJ whole genome shotgun (WGS) entry which is preliminary data.</text>
</comment>
<feature type="domain" description="Glycosyltransferase RgtA/B/C/D-like" evidence="9">
    <location>
        <begin position="175"/>
        <end position="317"/>
    </location>
</feature>
<evidence type="ECO:0000256" key="4">
    <source>
        <dbReference type="ARBA" id="ARBA00022679"/>
    </source>
</evidence>
<feature type="transmembrane region" description="Helical" evidence="8">
    <location>
        <begin position="238"/>
        <end position="255"/>
    </location>
</feature>
<keyword evidence="7 8" id="KW-0472">Membrane</keyword>
<evidence type="ECO:0000256" key="5">
    <source>
        <dbReference type="ARBA" id="ARBA00022692"/>
    </source>
</evidence>
<protein>
    <submittedName>
        <fullName evidence="10">Glycosyltransferase family 39 protein</fullName>
    </submittedName>
</protein>
<reference evidence="10 11" key="1">
    <citation type="submission" date="2019-05" db="EMBL/GenBank/DDBJ databases">
        <authorList>
            <person name="Qu J.-H."/>
        </authorList>
    </citation>
    <scope>NUCLEOTIDE SEQUENCE [LARGE SCALE GENOMIC DNA]</scope>
    <source>
        <strain evidence="10 11">NS28</strain>
    </source>
</reference>
<keyword evidence="4 10" id="KW-0808">Transferase</keyword>
<dbReference type="GO" id="GO:0005886">
    <property type="term" value="C:plasma membrane"/>
    <property type="evidence" value="ECO:0007669"/>
    <property type="project" value="UniProtKB-SubCell"/>
</dbReference>
<evidence type="ECO:0000256" key="6">
    <source>
        <dbReference type="ARBA" id="ARBA00022989"/>
    </source>
</evidence>
<evidence type="ECO:0000313" key="11">
    <source>
        <dbReference type="Proteomes" id="UP000323994"/>
    </source>
</evidence>
<evidence type="ECO:0000256" key="1">
    <source>
        <dbReference type="ARBA" id="ARBA00004651"/>
    </source>
</evidence>
<dbReference type="EMBL" id="VBSN01000024">
    <property type="protein sequence ID" value="KAA6441064.1"/>
    <property type="molecule type" value="Genomic_DNA"/>
</dbReference>
<comment type="subcellular location">
    <subcellularLocation>
        <location evidence="1">Cell membrane</location>
        <topology evidence="1">Multi-pass membrane protein</topology>
    </subcellularLocation>
</comment>
<evidence type="ECO:0000313" key="10">
    <source>
        <dbReference type="EMBL" id="KAA6441064.1"/>
    </source>
</evidence>
<evidence type="ECO:0000256" key="7">
    <source>
        <dbReference type="ARBA" id="ARBA00023136"/>
    </source>
</evidence>
<dbReference type="InterPro" id="IPR050297">
    <property type="entry name" value="LipidA_mod_glycosyltrf_83"/>
</dbReference>
<evidence type="ECO:0000256" key="2">
    <source>
        <dbReference type="ARBA" id="ARBA00022475"/>
    </source>
</evidence>
<name>A0A5M8R260_9BACT</name>
<dbReference type="GO" id="GO:0016763">
    <property type="term" value="F:pentosyltransferase activity"/>
    <property type="evidence" value="ECO:0007669"/>
    <property type="project" value="TreeGrafter"/>
</dbReference>
<sequence>MIFLIPLAIWLSTVNCYLAFYKDALQSFRRSLLTSASGIFFFIAAATELLSALNQIHTASVSGAWIILNVFLIFWYQSLKSKQKGDIRQTGQSWVLSSKAFLKNLGALTQVILFTLSGITFLVAVVAPPNNMDALSYHLSRLGYWIQNRNVEHYASHIERAISFSPFSEYIHLHTFLLLGSERVFQLVQWFCLSGILAYISLLIELFSGTRSAMRMALCFAATLPIVVLESMTTQNDLVVAFFILASAFYVFDYVKNRSRSALILLVLSVSLGMMTKGTFVFYALPFGLYLLFFMLIRQNSRKTLAIVSCCLILAVLLINAPFWLRTYKLFRTPIGTMANGNKNDFGNPSGFISSVSKHTFLHLGFVSPQNRYNAFMEAQLKSIHEAVGVPLNESGYGMDFKMNKLNFNEDFAHNFIGMLLILLSLPLLFFTDFPRNARWYAGLAFASFLVFCLFISYQVYGSRLHIPFFLLISPVIGLVYSSVLNSVLTSFLLITLWICALPFALLSVTHPLLSTRWFFEKIFPIVNSGLRLNINTHNQLNLKQESILYSNAEKMIWGDDWHEIRALKKFVNSLQAKNIGFDFTEASLDYGYQYTLRAPDRHFEHIAVRNASVKLENPAFVPDCIISEHDEGNEFRYHGKTYLKKWSGSFRWVYVPENFN</sequence>
<accession>A0A5M8R260</accession>
<keyword evidence="2" id="KW-1003">Cell membrane</keyword>
<keyword evidence="11" id="KW-1185">Reference proteome</keyword>
<dbReference type="InterPro" id="IPR038731">
    <property type="entry name" value="RgtA/B/C-like"/>
</dbReference>
<gene>
    <name evidence="10" type="ORF">FEM33_04400</name>
</gene>
<dbReference type="Proteomes" id="UP000323994">
    <property type="component" value="Unassembled WGS sequence"/>
</dbReference>
<proteinExistence type="predicted"/>
<dbReference type="PANTHER" id="PTHR33908">
    <property type="entry name" value="MANNOSYLTRANSFERASE YKCB-RELATED"/>
    <property type="match status" value="1"/>
</dbReference>
<dbReference type="AlphaFoldDB" id="A0A5M8R260"/>
<organism evidence="10 11">
    <name type="scientific">Dyadobacter flavalbus</name>
    <dbReference type="NCBI Taxonomy" id="2579942"/>
    <lineage>
        <taxon>Bacteria</taxon>
        <taxon>Pseudomonadati</taxon>
        <taxon>Bacteroidota</taxon>
        <taxon>Cytophagia</taxon>
        <taxon>Cytophagales</taxon>
        <taxon>Spirosomataceae</taxon>
        <taxon>Dyadobacter</taxon>
    </lineage>
</organism>
<keyword evidence="6 8" id="KW-1133">Transmembrane helix</keyword>
<keyword evidence="3" id="KW-0328">Glycosyltransferase</keyword>
<feature type="transmembrane region" description="Helical" evidence="8">
    <location>
        <begin position="491"/>
        <end position="514"/>
    </location>
</feature>
<feature type="transmembrane region" description="Helical" evidence="8">
    <location>
        <begin position="412"/>
        <end position="432"/>
    </location>
</feature>
<feature type="transmembrane region" description="Helical" evidence="8">
    <location>
        <begin position="59"/>
        <end position="79"/>
    </location>
</feature>
<feature type="transmembrane region" description="Helical" evidence="8">
    <location>
        <begin position="100"/>
        <end position="127"/>
    </location>
</feature>
<evidence type="ECO:0000256" key="8">
    <source>
        <dbReference type="SAM" id="Phobius"/>
    </source>
</evidence>
<evidence type="ECO:0000256" key="3">
    <source>
        <dbReference type="ARBA" id="ARBA00022676"/>
    </source>
</evidence>
<feature type="transmembrane region" description="Helical" evidence="8">
    <location>
        <begin position="32"/>
        <end position="53"/>
    </location>
</feature>
<dbReference type="GO" id="GO:0009103">
    <property type="term" value="P:lipopolysaccharide biosynthetic process"/>
    <property type="evidence" value="ECO:0007669"/>
    <property type="project" value="UniProtKB-ARBA"/>
</dbReference>